<comment type="caution">
    <text evidence="1">The sequence shown here is derived from an EMBL/GenBank/DDBJ whole genome shotgun (WGS) entry which is preliminary data.</text>
</comment>
<evidence type="ECO:0000313" key="2">
    <source>
        <dbReference type="Proteomes" id="UP000320643"/>
    </source>
</evidence>
<dbReference type="RefSeq" id="WP_143371497.1">
    <property type="nucleotide sequence ID" value="NZ_VJVZ01000001.1"/>
</dbReference>
<protein>
    <submittedName>
        <fullName evidence="1">Uncharacterized protein</fullName>
    </submittedName>
</protein>
<evidence type="ECO:0000313" key="1">
    <source>
        <dbReference type="EMBL" id="TRW27271.1"/>
    </source>
</evidence>
<dbReference type="Proteomes" id="UP000320643">
    <property type="component" value="Unassembled WGS sequence"/>
</dbReference>
<dbReference type="AlphaFoldDB" id="A0A552V9X9"/>
<dbReference type="EMBL" id="VJVZ01000001">
    <property type="protein sequence ID" value="TRW27271.1"/>
    <property type="molecule type" value="Genomic_DNA"/>
</dbReference>
<dbReference type="OrthoDB" id="1446045at2"/>
<name>A0A552V9X9_9FLAO</name>
<sequence length="202" mass="22608">MQLSDVTKSIKEWGVARGNSQAAIQLLSSGNYFEFKNNYPTGSTAKLHAYLGLNENLNGLNIYIIPAQYDNAEYVADIMQYITVCKVLPELGNSHQIPETEAKQRIAAWDADFNTWIPRQIAQPDGLFQAFYIPGDYMTQGKNYDIYFALEASSSPTGFTADLIVTEASQKVVSYYDTVRPVPPFDVFESDFYLLDIALATV</sequence>
<keyword evidence="2" id="KW-1185">Reference proteome</keyword>
<organism evidence="1 2">
    <name type="scientific">Flavobacterium zepuense</name>
    <dbReference type="NCBI Taxonomy" id="2593302"/>
    <lineage>
        <taxon>Bacteria</taxon>
        <taxon>Pseudomonadati</taxon>
        <taxon>Bacteroidota</taxon>
        <taxon>Flavobacteriia</taxon>
        <taxon>Flavobacteriales</taxon>
        <taxon>Flavobacteriaceae</taxon>
        <taxon>Flavobacterium</taxon>
    </lineage>
</organism>
<accession>A0A552V9X9</accession>
<gene>
    <name evidence="1" type="ORF">FMM05_01130</name>
</gene>
<proteinExistence type="predicted"/>
<reference evidence="1 2" key="1">
    <citation type="submission" date="2019-07" db="EMBL/GenBank/DDBJ databases">
        <title>Flavobacterium sp. nov., isolated from glacier ice.</title>
        <authorList>
            <person name="Liu Q."/>
            <person name="Xin Y.-H."/>
        </authorList>
    </citation>
    <scope>NUCLEOTIDE SEQUENCE [LARGE SCALE GENOMIC DNA]</scope>
    <source>
        <strain evidence="1 2">ZT4R6</strain>
    </source>
</reference>